<accession>A0A4P6L2T7</accession>
<reference evidence="3 4" key="1">
    <citation type="submission" date="2019-02" db="EMBL/GenBank/DDBJ databases">
        <title>Draft Genome Sequences of Six Type Strains of the Genus Massilia.</title>
        <authorList>
            <person name="Miess H."/>
            <person name="Frediansyhah A."/>
            <person name="Gross H."/>
        </authorList>
    </citation>
    <scope>NUCLEOTIDE SEQUENCE [LARGE SCALE GENOMIC DNA]</scope>
    <source>
        <strain evidence="3 4">DSM 17473</strain>
    </source>
</reference>
<evidence type="ECO:0000259" key="2">
    <source>
        <dbReference type="PROSITE" id="PS51782"/>
    </source>
</evidence>
<name>A0A4P6L2T7_9BURK</name>
<feature type="region of interest" description="Disordered" evidence="1">
    <location>
        <begin position="138"/>
        <end position="195"/>
    </location>
</feature>
<keyword evidence="4" id="KW-1185">Reference proteome</keyword>
<feature type="compositionally biased region" description="Basic and acidic residues" evidence="1">
    <location>
        <begin position="158"/>
        <end position="168"/>
    </location>
</feature>
<dbReference type="InterPro" id="IPR018392">
    <property type="entry name" value="LysM"/>
</dbReference>
<feature type="compositionally biased region" description="Low complexity" evidence="1">
    <location>
        <begin position="182"/>
        <end position="194"/>
    </location>
</feature>
<evidence type="ECO:0000256" key="1">
    <source>
        <dbReference type="SAM" id="MobiDB-lite"/>
    </source>
</evidence>
<evidence type="ECO:0000313" key="3">
    <source>
        <dbReference type="EMBL" id="QBE65946.1"/>
    </source>
</evidence>
<protein>
    <submittedName>
        <fullName evidence="3">DUF3380 domain-containing protein</fullName>
    </submittedName>
</protein>
<dbReference type="CDD" id="cd00118">
    <property type="entry name" value="LysM"/>
    <property type="match status" value="1"/>
</dbReference>
<dbReference type="OrthoDB" id="1523598at2"/>
<dbReference type="EMBL" id="CP035913">
    <property type="protein sequence ID" value="QBE65946.1"/>
    <property type="molecule type" value="Genomic_DNA"/>
</dbReference>
<dbReference type="Gene3D" id="3.10.350.10">
    <property type="entry name" value="LysM domain"/>
    <property type="match status" value="1"/>
</dbReference>
<dbReference type="InterPro" id="IPR036779">
    <property type="entry name" value="LysM_dom_sf"/>
</dbReference>
<feature type="domain" description="LysM" evidence="2">
    <location>
        <begin position="3"/>
        <end position="47"/>
    </location>
</feature>
<dbReference type="AlphaFoldDB" id="A0A4P6L2T7"/>
<dbReference type="InterPro" id="IPR024408">
    <property type="entry name" value="Muramidase"/>
</dbReference>
<organism evidence="3 4">
    <name type="scientific">Pseudoduganella lutea</name>
    <dbReference type="NCBI Taxonomy" id="321985"/>
    <lineage>
        <taxon>Bacteria</taxon>
        <taxon>Pseudomonadati</taxon>
        <taxon>Pseudomonadota</taxon>
        <taxon>Betaproteobacteria</taxon>
        <taxon>Burkholderiales</taxon>
        <taxon>Oxalobacteraceae</taxon>
        <taxon>Telluria group</taxon>
        <taxon>Pseudoduganella</taxon>
    </lineage>
</organism>
<dbReference type="KEGG" id="plue:EWM63_25610"/>
<dbReference type="SUPFAM" id="SSF54106">
    <property type="entry name" value="LysM domain"/>
    <property type="match status" value="1"/>
</dbReference>
<dbReference type="Pfam" id="PF01476">
    <property type="entry name" value="LysM"/>
    <property type="match status" value="1"/>
</dbReference>
<evidence type="ECO:0000313" key="4">
    <source>
        <dbReference type="Proteomes" id="UP000290637"/>
    </source>
</evidence>
<dbReference type="PROSITE" id="PS51782">
    <property type="entry name" value="LYSM"/>
    <property type="match status" value="1"/>
</dbReference>
<dbReference type="Pfam" id="PF11860">
    <property type="entry name" value="Muramidase"/>
    <property type="match status" value="1"/>
</dbReference>
<dbReference type="SMART" id="SM00257">
    <property type="entry name" value="LysM"/>
    <property type="match status" value="1"/>
</dbReference>
<proteinExistence type="predicted"/>
<gene>
    <name evidence="3" type="ORF">EWM63_25610</name>
</gene>
<dbReference type="Proteomes" id="UP000290637">
    <property type="component" value="Chromosome"/>
</dbReference>
<sequence>MRDVHPVAPGETLTRIGQINGRSVKFLLSINDIPNPNRLRIGQKIYLKKELVLGVRFLLQDGQRDPIRDLGYQIYFNKKVARGRTGPEGLTQQIFTDAIKDEVVIYVERLDKSWKPVGKILSGPRNKLVSVTTDRLKLDGKALPHPQEPVNKPLSPKEPVKPAFDPKKPQSPATQPLPGPKTTPTTTPDGKPLTIVEGEIPNVDFLDVYDGTVMTEADYEWAAKELGVELAAIKAFAKVESGGAGFLAVGKRTVPKILYERHKFSAATKHQYSSKYPDISLPTAYYNAKARYVKADAAYKKKRNVPDDVDYYRPVSKKDSAATKAAALSLEQLLKSGAATKEKDKYIAGAGSYKRLLKAYQLDQDAAIESCSWGAFQIMGEYWKTMRYESAKDFSRKVSRSPREQMRSFILYIKYVSPKIVTHLKNLDWAAVAAAYNGPRYKDNAYDVKLAEEYKKFKGK</sequence>
<dbReference type="RefSeq" id="WP_130189055.1">
    <property type="nucleotide sequence ID" value="NZ_CP035913.1"/>
</dbReference>